<keyword evidence="1" id="KW-0472">Membrane</keyword>
<evidence type="ECO:0000313" key="3">
    <source>
        <dbReference type="EMBL" id="BAT79687.1"/>
    </source>
</evidence>
<protein>
    <submittedName>
        <fullName evidence="3">Uncharacterized protein</fullName>
    </submittedName>
</protein>
<keyword evidence="1" id="KW-1133">Transmembrane helix</keyword>
<evidence type="ECO:0000313" key="4">
    <source>
        <dbReference type="Proteomes" id="UP000291084"/>
    </source>
</evidence>
<keyword evidence="2" id="KW-0732">Signal</keyword>
<dbReference type="Proteomes" id="UP000291084">
    <property type="component" value="Chromosome 2"/>
</dbReference>
<reference evidence="3 4" key="1">
    <citation type="journal article" date="2015" name="Sci. Rep.">
        <title>The power of single molecule real-time sequencing technology in the de novo assembly of a eukaryotic genome.</title>
        <authorList>
            <person name="Sakai H."/>
            <person name="Naito K."/>
            <person name="Ogiso-Tanaka E."/>
            <person name="Takahashi Y."/>
            <person name="Iseki K."/>
            <person name="Muto C."/>
            <person name="Satou K."/>
            <person name="Teruya K."/>
            <person name="Shiroma A."/>
            <person name="Shimoji M."/>
            <person name="Hirano T."/>
            <person name="Itoh T."/>
            <person name="Kaga A."/>
            <person name="Tomooka N."/>
        </authorList>
    </citation>
    <scope>NUCLEOTIDE SEQUENCE [LARGE SCALE GENOMIC DNA]</scope>
    <source>
        <strain evidence="4">cv. Shumari</strain>
    </source>
</reference>
<feature type="chain" id="PRO_5006616961" evidence="2">
    <location>
        <begin position="19"/>
        <end position="119"/>
    </location>
</feature>
<organism evidence="3 4">
    <name type="scientific">Vigna angularis var. angularis</name>
    <dbReference type="NCBI Taxonomy" id="157739"/>
    <lineage>
        <taxon>Eukaryota</taxon>
        <taxon>Viridiplantae</taxon>
        <taxon>Streptophyta</taxon>
        <taxon>Embryophyta</taxon>
        <taxon>Tracheophyta</taxon>
        <taxon>Spermatophyta</taxon>
        <taxon>Magnoliopsida</taxon>
        <taxon>eudicotyledons</taxon>
        <taxon>Gunneridae</taxon>
        <taxon>Pentapetalae</taxon>
        <taxon>rosids</taxon>
        <taxon>fabids</taxon>
        <taxon>Fabales</taxon>
        <taxon>Fabaceae</taxon>
        <taxon>Papilionoideae</taxon>
        <taxon>50 kb inversion clade</taxon>
        <taxon>NPAAA clade</taxon>
        <taxon>indigoferoid/millettioid clade</taxon>
        <taxon>Phaseoleae</taxon>
        <taxon>Vigna</taxon>
    </lineage>
</organism>
<proteinExistence type="predicted"/>
<dbReference type="EMBL" id="AP015035">
    <property type="protein sequence ID" value="BAT79687.1"/>
    <property type="molecule type" value="Genomic_DNA"/>
</dbReference>
<keyword evidence="4" id="KW-1185">Reference proteome</keyword>
<sequence>MEFILLLLLFGSLGEDEARLNTPIVISFNKGRREVSAVENIANKQITSYCLDVDYSGFYEFFILVKVFIFLNLIWNDRIHNGRRCKKKGNLFFWLGQKKMVDPTRLTVEGCGLMVLMVM</sequence>
<keyword evidence="1" id="KW-0812">Transmembrane</keyword>
<name>A0A0S3RGI8_PHAAN</name>
<evidence type="ECO:0000256" key="2">
    <source>
        <dbReference type="SAM" id="SignalP"/>
    </source>
</evidence>
<feature type="transmembrane region" description="Helical" evidence="1">
    <location>
        <begin position="57"/>
        <end position="75"/>
    </location>
</feature>
<gene>
    <name evidence="3" type="primary">Vigan.02G260800</name>
    <name evidence="3" type="ORF">VIGAN_02260800</name>
</gene>
<feature type="signal peptide" evidence="2">
    <location>
        <begin position="1"/>
        <end position="18"/>
    </location>
</feature>
<accession>A0A0S3RGI8</accession>
<dbReference type="AlphaFoldDB" id="A0A0S3RGI8"/>
<evidence type="ECO:0000256" key="1">
    <source>
        <dbReference type="SAM" id="Phobius"/>
    </source>
</evidence>